<dbReference type="EMBL" id="MAGO01000003">
    <property type="protein sequence ID" value="OCC15932.1"/>
    <property type="molecule type" value="Genomic_DNA"/>
</dbReference>
<organism evidence="1 2">
    <name type="scientific">Dissulfuribacter thermophilus</name>
    <dbReference type="NCBI Taxonomy" id="1156395"/>
    <lineage>
        <taxon>Bacteria</taxon>
        <taxon>Pseudomonadati</taxon>
        <taxon>Thermodesulfobacteriota</taxon>
        <taxon>Dissulfuribacteria</taxon>
        <taxon>Dissulfuribacterales</taxon>
        <taxon>Dissulfuribacteraceae</taxon>
        <taxon>Dissulfuribacter</taxon>
    </lineage>
</organism>
<dbReference type="InterPro" id="IPR002802">
    <property type="entry name" value="Endo_dU"/>
</dbReference>
<dbReference type="PANTHER" id="PTHR39518">
    <property type="entry name" value="UPF0215 PROTEIN MJ1150"/>
    <property type="match status" value="1"/>
</dbReference>
<gene>
    <name evidence="1" type="ORF">DBT_0857</name>
</gene>
<dbReference type="PATRIC" id="fig|1156395.6.peg.872"/>
<dbReference type="STRING" id="1156395.DBT_0857"/>
<reference evidence="1 2" key="1">
    <citation type="submission" date="2016-06" db="EMBL/GenBank/DDBJ databases">
        <title>Respiratory ammonification of nitrate coupled to the oxidation of elemental sulfur in deep-sea autotrophic thermophilic bacteria.</title>
        <authorList>
            <person name="Slobodkina G.B."/>
            <person name="Mardanov A.V."/>
            <person name="Ravin N.V."/>
            <person name="Frolova A.A."/>
            <person name="Viryasiv M.B."/>
            <person name="Chernyh N.A."/>
            <person name="Bonch-Osmolovskaya E.A."/>
            <person name="Slobodkin A.I."/>
        </authorList>
    </citation>
    <scope>NUCLEOTIDE SEQUENCE [LARGE SCALE GENOMIC DNA]</scope>
    <source>
        <strain evidence="1 2">S69</strain>
    </source>
</reference>
<sequence>MHTRRFSNVIGIDDAPFTPKRTNTLNESYDELVTVVGAVYAKLSLHGVLIFKVTQDGDDATDALINAIKESKFLEHIQLIMLQGIAFGGFNVVDVPRLSKSLNKSVLVVSRREPDMAKIKKALLEKVPNGSKKLSLIEALGPMEPAAGLFIQRYGLTRNEAFSTIKNFSINGLIPEPIRVAHLIGGALIRGISSGRV</sequence>
<proteinExistence type="inferred from homology"/>
<evidence type="ECO:0000313" key="1">
    <source>
        <dbReference type="EMBL" id="OCC15932.1"/>
    </source>
</evidence>
<name>A0A1B9F7P0_9BACT</name>
<dbReference type="AlphaFoldDB" id="A0A1B9F7P0"/>
<protein>
    <submittedName>
        <fullName evidence="1">Uncharacterized protein</fullName>
    </submittedName>
</protein>
<accession>A0A1B9F7P0</accession>
<evidence type="ECO:0000313" key="2">
    <source>
        <dbReference type="Proteomes" id="UP000093080"/>
    </source>
</evidence>
<dbReference type="OrthoDB" id="25804at2"/>
<comment type="caution">
    <text evidence="1">The sequence shown here is derived from an EMBL/GenBank/DDBJ whole genome shotgun (WGS) entry which is preliminary data.</text>
</comment>
<dbReference type="RefSeq" id="WP_067616675.1">
    <property type="nucleotide sequence ID" value="NZ_MAGO01000003.1"/>
</dbReference>
<keyword evidence="2" id="KW-1185">Reference proteome</keyword>
<dbReference type="Pfam" id="PF01949">
    <property type="entry name" value="Endo_dU"/>
    <property type="match status" value="1"/>
</dbReference>
<dbReference type="PIRSF" id="PIRSF006380">
    <property type="entry name" value="UCP006380"/>
    <property type="match status" value="1"/>
</dbReference>
<dbReference type="HAMAP" id="MF_00582">
    <property type="entry name" value="UPF0215"/>
    <property type="match status" value="1"/>
</dbReference>
<dbReference type="Gene3D" id="3.30.2170.10">
    <property type="entry name" value="archaeoglobus fulgidus dsm 4304 superfamily"/>
    <property type="match status" value="1"/>
</dbReference>
<dbReference type="Proteomes" id="UP000093080">
    <property type="component" value="Unassembled WGS sequence"/>
</dbReference>
<dbReference type="PANTHER" id="PTHR39518:SF2">
    <property type="entry name" value="UPF0215 PROTEIN MJ1150"/>
    <property type="match status" value="1"/>
</dbReference>